<dbReference type="HOGENOM" id="CLU_3176482_0_0_1"/>
<dbReference type="EMBL" id="FN595230">
    <property type="protein sequence ID" value="CBI20528.3"/>
    <property type="molecule type" value="Genomic_DNA"/>
</dbReference>
<dbReference type="STRING" id="29760.E0CT79"/>
<evidence type="ECO:0000313" key="2">
    <source>
        <dbReference type="Proteomes" id="UP000009183"/>
    </source>
</evidence>
<dbReference type="InParanoid" id="E0CT79"/>
<sequence>MALRKGHEKRKGKVVRRSYSVNTINKEFRSVFDLQIRFSENSFSLRA</sequence>
<dbReference type="PaxDb" id="29760-VIT_00s0125g00010.t01"/>
<gene>
    <name evidence="1" type="ORF">VIT_00s0125g00010</name>
</gene>
<name>E0CT79_VITVI</name>
<proteinExistence type="predicted"/>
<protein>
    <submittedName>
        <fullName evidence="1">Uncharacterized protein</fullName>
    </submittedName>
</protein>
<dbReference type="Proteomes" id="UP000009183">
    <property type="component" value="Unassembled WGS sequence, unordered"/>
</dbReference>
<reference evidence="2" key="1">
    <citation type="journal article" date="2007" name="Nature">
        <title>The grapevine genome sequence suggests ancestral hexaploidization in major angiosperm phyla.</title>
        <authorList>
            <consortium name="The French-Italian Public Consortium for Grapevine Genome Characterization."/>
            <person name="Jaillon O."/>
            <person name="Aury J.-M."/>
            <person name="Noel B."/>
            <person name="Policriti A."/>
            <person name="Clepet C."/>
            <person name="Casagrande A."/>
            <person name="Choisne N."/>
            <person name="Aubourg S."/>
            <person name="Vitulo N."/>
            <person name="Jubin C."/>
            <person name="Vezzi A."/>
            <person name="Legeai F."/>
            <person name="Hugueney P."/>
            <person name="Dasilva C."/>
            <person name="Horner D."/>
            <person name="Mica E."/>
            <person name="Jublot D."/>
            <person name="Poulain J."/>
            <person name="Bruyere C."/>
            <person name="Billault A."/>
            <person name="Segurens B."/>
            <person name="Gouyvenoux M."/>
            <person name="Ugarte E."/>
            <person name="Cattonaro F."/>
            <person name="Anthouard V."/>
            <person name="Vico V."/>
            <person name="Del Fabbro C."/>
            <person name="Alaux M."/>
            <person name="Di Gaspero G."/>
            <person name="Dumas V."/>
            <person name="Felice N."/>
            <person name="Paillard S."/>
            <person name="Juman I."/>
            <person name="Moroldo M."/>
            <person name="Scalabrin S."/>
            <person name="Canaguier A."/>
            <person name="Le Clainche I."/>
            <person name="Malacrida G."/>
            <person name="Durand E."/>
            <person name="Pesole G."/>
            <person name="Laucou V."/>
            <person name="Chatelet P."/>
            <person name="Merdinoglu D."/>
            <person name="Delledonne M."/>
            <person name="Pezzotti M."/>
            <person name="Lecharny A."/>
            <person name="Scarpelli C."/>
            <person name="Artiguenave F."/>
            <person name="Pe M.E."/>
            <person name="Valle G."/>
            <person name="Morgante M."/>
            <person name="Caboche M."/>
            <person name="Adam-Blondon A.-F."/>
            <person name="Weissenbach J."/>
            <person name="Quetier F."/>
            <person name="Wincker P."/>
        </authorList>
    </citation>
    <scope>NUCLEOTIDE SEQUENCE [LARGE SCALE GENOMIC DNA]</scope>
    <source>
        <strain evidence="2">cv. Pinot noir / PN40024</strain>
    </source>
</reference>
<keyword evidence="2" id="KW-1185">Reference proteome</keyword>
<evidence type="ECO:0000313" key="1">
    <source>
        <dbReference type="EMBL" id="CBI20528.3"/>
    </source>
</evidence>
<accession>E0CT79</accession>
<organism evidence="1 2">
    <name type="scientific">Vitis vinifera</name>
    <name type="common">Grape</name>
    <dbReference type="NCBI Taxonomy" id="29760"/>
    <lineage>
        <taxon>Eukaryota</taxon>
        <taxon>Viridiplantae</taxon>
        <taxon>Streptophyta</taxon>
        <taxon>Embryophyta</taxon>
        <taxon>Tracheophyta</taxon>
        <taxon>Spermatophyta</taxon>
        <taxon>Magnoliopsida</taxon>
        <taxon>eudicotyledons</taxon>
        <taxon>Gunneridae</taxon>
        <taxon>Pentapetalae</taxon>
        <taxon>rosids</taxon>
        <taxon>Vitales</taxon>
        <taxon>Vitaceae</taxon>
        <taxon>Viteae</taxon>
        <taxon>Vitis</taxon>
    </lineage>
</organism>
<dbReference type="AlphaFoldDB" id="E0CT79"/>